<dbReference type="Gene3D" id="3.10.105.10">
    <property type="entry name" value="Dipeptide-binding Protein, Domain 3"/>
    <property type="match status" value="1"/>
</dbReference>
<dbReference type="PANTHER" id="PTHR30290">
    <property type="entry name" value="PERIPLASMIC BINDING COMPONENT OF ABC TRANSPORTER"/>
    <property type="match status" value="1"/>
</dbReference>
<protein>
    <submittedName>
        <fullName evidence="2">Peptide ABC transporter substrate-binding protein</fullName>
    </submittedName>
</protein>
<organism evidence="2 3">
    <name type="scientific">Actinomadura alba</name>
    <dbReference type="NCBI Taxonomy" id="406431"/>
    <lineage>
        <taxon>Bacteria</taxon>
        <taxon>Bacillati</taxon>
        <taxon>Actinomycetota</taxon>
        <taxon>Actinomycetes</taxon>
        <taxon>Streptosporangiales</taxon>
        <taxon>Thermomonosporaceae</taxon>
        <taxon>Actinomadura</taxon>
    </lineage>
</organism>
<dbReference type="Gene3D" id="3.40.190.10">
    <property type="entry name" value="Periplasmic binding protein-like II"/>
    <property type="match status" value="1"/>
</dbReference>
<dbReference type="Pfam" id="PF00496">
    <property type="entry name" value="SBP_bac_5"/>
    <property type="match status" value="1"/>
</dbReference>
<dbReference type="SUPFAM" id="SSF53850">
    <property type="entry name" value="Periplasmic binding protein-like II"/>
    <property type="match status" value="1"/>
</dbReference>
<evidence type="ECO:0000259" key="1">
    <source>
        <dbReference type="Pfam" id="PF00496"/>
    </source>
</evidence>
<dbReference type="PROSITE" id="PS51257">
    <property type="entry name" value="PROKAR_LIPOPROTEIN"/>
    <property type="match status" value="1"/>
</dbReference>
<dbReference type="Proteomes" id="UP000805614">
    <property type="component" value="Unassembled WGS sequence"/>
</dbReference>
<dbReference type="InterPro" id="IPR030678">
    <property type="entry name" value="Peptide/Ni-bd"/>
</dbReference>
<sequence>MRTSHCRTARPSPRSGIVCLVTLAGLVASGGCTVANSDSLTGGAKGALRIVLPQEPPTLEPCESSLTSTGVVVRSNVTEPLIERDPTSGALKPLLATEWKAGGPTTWTFKMREGVRFQDGTAFDADDVAFTIERAVGSKLGCNVDGYVFADSKLSVDVPDKSTLTVTTTEPDPILPLRLSFLEIVPTGTNTQAKVREPIGTGPYRIAKWDPGISLQLDRNDDYWGAKPSYPAVRYSWRAESTIRAAMITSGEADLATGLGPEDGAGDLAVPYANNETTALRMDGTEPPLNDIRVRQAVNYALDKQGIVQSLLLNLGQPAGQLVPPGVVGHDPAIRPWPYDPAKAKTLIAQARADGVPVDQQITLIGRNEQFPRVAEIVEAMQNALSEVGLNVKIKMLDTAAQLEYQLRPFVKGAGPVLLLIQHGNQAGDAAFTTSQYIASDGPQSWFGAPELDDMIDKAGQMTGAKRQQAFAGVLRYENDHVVEYAHLAHMRGLLGMSPNIRYQPNPATGDELRLADVRPAK</sequence>
<reference evidence="2 3" key="1">
    <citation type="submission" date="2020-06" db="EMBL/GenBank/DDBJ databases">
        <title>Actinomadura xiongansis sp. nov., isolated from soil of Baiyangdian.</title>
        <authorList>
            <person name="Zhang X."/>
        </authorList>
    </citation>
    <scope>NUCLEOTIDE SEQUENCE [LARGE SCALE GENOMIC DNA]</scope>
    <source>
        <strain evidence="2 3">HBUM206468</strain>
    </source>
</reference>
<dbReference type="PIRSF" id="PIRSF002741">
    <property type="entry name" value="MppA"/>
    <property type="match status" value="1"/>
</dbReference>
<dbReference type="EMBL" id="JABVEC010000025">
    <property type="protein sequence ID" value="MBC6469302.1"/>
    <property type="molecule type" value="Genomic_DNA"/>
</dbReference>
<feature type="domain" description="Solute-binding protein family 5" evidence="1">
    <location>
        <begin position="91"/>
        <end position="404"/>
    </location>
</feature>
<gene>
    <name evidence="2" type="ORF">HKK74_27960</name>
</gene>
<evidence type="ECO:0000313" key="2">
    <source>
        <dbReference type="EMBL" id="MBC6469302.1"/>
    </source>
</evidence>
<dbReference type="CDD" id="cd08491">
    <property type="entry name" value="PBP2_NikA_DppA_OppA_like_12"/>
    <property type="match status" value="1"/>
</dbReference>
<evidence type="ECO:0000313" key="3">
    <source>
        <dbReference type="Proteomes" id="UP000805614"/>
    </source>
</evidence>
<dbReference type="InterPro" id="IPR000914">
    <property type="entry name" value="SBP_5_dom"/>
</dbReference>
<keyword evidence="3" id="KW-1185">Reference proteome</keyword>
<comment type="caution">
    <text evidence="2">The sequence shown here is derived from an EMBL/GenBank/DDBJ whole genome shotgun (WGS) entry which is preliminary data.</text>
</comment>
<dbReference type="RefSeq" id="WP_187246344.1">
    <property type="nucleotide sequence ID" value="NZ_BAAAOK010000016.1"/>
</dbReference>
<accession>A0ABR7LXS8</accession>
<proteinExistence type="predicted"/>
<name>A0ABR7LXS8_9ACTN</name>
<dbReference type="InterPro" id="IPR039424">
    <property type="entry name" value="SBP_5"/>
</dbReference>